<dbReference type="UniPathway" id="UPA00164"/>
<evidence type="ECO:0000256" key="7">
    <source>
        <dbReference type="ARBA" id="ARBA00022679"/>
    </source>
</evidence>
<evidence type="ECO:0000256" key="4">
    <source>
        <dbReference type="ARBA" id="ARBA00011962"/>
    </source>
</evidence>
<evidence type="ECO:0000256" key="13">
    <source>
        <dbReference type="ARBA" id="ARBA00031251"/>
    </source>
</evidence>
<dbReference type="GO" id="GO:0005978">
    <property type="term" value="P:glycogen biosynthetic process"/>
    <property type="evidence" value="ECO:0007669"/>
    <property type="project" value="UniProtKB-UniPathway"/>
</dbReference>
<comment type="caution">
    <text evidence="17">The sequence shown here is derived from an EMBL/GenBank/DDBJ whole genome shotgun (WGS) entry which is preliminary data.</text>
</comment>
<evidence type="ECO:0000256" key="14">
    <source>
        <dbReference type="ARBA" id="ARBA00049067"/>
    </source>
</evidence>
<comment type="similarity">
    <text evidence="2">Belongs to the aminoglycoside phosphotransferase family.</text>
</comment>
<reference evidence="17 18" key="1">
    <citation type="journal article" date="2016" name="Front. Microbiol.">
        <title>Comparative Genomics Analysis of Streptomyces Species Reveals Their Adaptation to the Marine Environment and Their Diversity at the Genomic Level.</title>
        <authorList>
            <person name="Tian X."/>
            <person name="Zhang Z."/>
            <person name="Yang T."/>
            <person name="Chen M."/>
            <person name="Li J."/>
            <person name="Chen F."/>
            <person name="Yang J."/>
            <person name="Li W."/>
            <person name="Zhang B."/>
            <person name="Zhang Z."/>
            <person name="Wu J."/>
            <person name="Zhang C."/>
            <person name="Long L."/>
            <person name="Xiao J."/>
        </authorList>
    </citation>
    <scope>NUCLEOTIDE SEQUENCE [LARGE SCALE GENOMIC DNA]</scope>
    <source>
        <strain evidence="17 18">SCSIO 10390</strain>
    </source>
</reference>
<proteinExistence type="inferred from homology"/>
<sequence length="516" mass="55134">MSQSSLSRTALRTDTVPVGADLLRSLAGPLAEWLPRQRWFAGKGRPVSGFDLVTATGLLPCDDSGRAPGMIHLLLRARQPSTAGDPGREPARESADCYQLLLGVRGASSPLPPELAAALIGRPAAGPLRGRLVYDALHDPLLAGHLLERLGSPGRFGPLRFRREPDSAVPRGLPSRPLAAEQSNSSVVYGNRYILKLFRRVEPGINPDLELPLALSRHGSLRVPAPTAWFEAEPGPESEGALPLTLGVLQPFLPGCRDGWQLALNALAERRDFTAEARALGRATAEVHTVLAGALPACVLGRAELEGTAAAMTERLEAAGRAVPGLRPYRPGLREAFRSLAALGRLGHTCPAQRVHGDLHLGQVLYGPDGRWSLIDFEGEPARPLVERRVPQPVVRDIAGMLRSFDYAACQQRAAGADSATVAGTGAGSGVGTGMGSGSGSGEAFARRWAEANRDAFCAGYADVSGCDPREEATLLRAYETDKTVYEVLYEARHRPTWLHIPMSAIRRLATAPVHR</sequence>
<feature type="domain" description="Maltokinase N-terminal cap" evidence="16">
    <location>
        <begin position="33"/>
        <end position="139"/>
    </location>
</feature>
<evidence type="ECO:0000256" key="6">
    <source>
        <dbReference type="ARBA" id="ARBA00022600"/>
    </source>
</evidence>
<keyword evidence="10" id="KW-0067">ATP-binding</keyword>
<comment type="catalytic activity">
    <reaction evidence="14">
        <text>D-maltose + ATP = alpha-maltose 1-phosphate + ADP + H(+)</text>
        <dbReference type="Rhea" id="RHEA:31915"/>
        <dbReference type="ChEBI" id="CHEBI:15378"/>
        <dbReference type="ChEBI" id="CHEBI:17306"/>
        <dbReference type="ChEBI" id="CHEBI:30616"/>
        <dbReference type="ChEBI" id="CHEBI:63576"/>
        <dbReference type="ChEBI" id="CHEBI:456216"/>
        <dbReference type="EC" id="2.7.1.175"/>
    </reaction>
</comment>
<evidence type="ECO:0000256" key="12">
    <source>
        <dbReference type="ARBA" id="ARBA00023277"/>
    </source>
</evidence>
<dbReference type="PATRIC" id="fig|933944.5.peg.4250"/>
<evidence type="ECO:0000313" key="17">
    <source>
        <dbReference type="EMBL" id="OEU85757.1"/>
    </source>
</evidence>
<dbReference type="GO" id="GO:0005524">
    <property type="term" value="F:ATP binding"/>
    <property type="evidence" value="ECO:0007669"/>
    <property type="project" value="UniProtKB-KW"/>
</dbReference>
<protein>
    <recommendedName>
        <fullName evidence="5">Maltokinase</fullName>
        <ecNumber evidence="4">2.7.1.175</ecNumber>
    </recommendedName>
    <alternativeName>
        <fullName evidence="13">Maltose-1-phosphate synthase</fullName>
    </alternativeName>
</protein>
<evidence type="ECO:0000259" key="16">
    <source>
        <dbReference type="Pfam" id="PF18085"/>
    </source>
</evidence>
<evidence type="ECO:0000256" key="11">
    <source>
        <dbReference type="ARBA" id="ARBA00023056"/>
    </source>
</evidence>
<keyword evidence="11" id="KW-0320">Glycogen biosynthesis</keyword>
<keyword evidence="7" id="KW-0808">Transferase</keyword>
<comment type="subunit">
    <text evidence="3">Monomer.</text>
</comment>
<dbReference type="Proteomes" id="UP000176087">
    <property type="component" value="Unassembled WGS sequence"/>
</dbReference>
<evidence type="ECO:0000256" key="10">
    <source>
        <dbReference type="ARBA" id="ARBA00022840"/>
    </source>
</evidence>
<keyword evidence="12" id="KW-0119">Carbohydrate metabolism</keyword>
<keyword evidence="9 17" id="KW-0418">Kinase</keyword>
<organism evidence="17 18">
    <name type="scientific">Streptomyces abyssalis</name>
    <dbReference type="NCBI Taxonomy" id="933944"/>
    <lineage>
        <taxon>Bacteria</taxon>
        <taxon>Bacillati</taxon>
        <taxon>Actinomycetota</taxon>
        <taxon>Actinomycetes</taxon>
        <taxon>Kitasatosporales</taxon>
        <taxon>Streptomycetaceae</taxon>
        <taxon>Streptomyces</taxon>
    </lineage>
</organism>
<dbReference type="STRING" id="933944.AN215_25365"/>
<evidence type="ECO:0000256" key="1">
    <source>
        <dbReference type="ARBA" id="ARBA00004964"/>
    </source>
</evidence>
<gene>
    <name evidence="17" type="ORF">AN215_25365</name>
</gene>
<dbReference type="OrthoDB" id="3787729at2"/>
<evidence type="ECO:0000256" key="5">
    <source>
        <dbReference type="ARBA" id="ARBA00013882"/>
    </source>
</evidence>
<dbReference type="AlphaFoldDB" id="A0A1E7JH31"/>
<evidence type="ECO:0000256" key="8">
    <source>
        <dbReference type="ARBA" id="ARBA00022741"/>
    </source>
</evidence>
<dbReference type="EC" id="2.7.1.175" evidence="4"/>
<name>A0A1E7JH31_9ACTN</name>
<dbReference type="Pfam" id="PF18085">
    <property type="entry name" value="Mak_N_cap"/>
    <property type="match status" value="1"/>
</dbReference>
<dbReference type="Pfam" id="PF01636">
    <property type="entry name" value="APH"/>
    <property type="match status" value="1"/>
</dbReference>
<dbReference type="SUPFAM" id="SSF56112">
    <property type="entry name" value="Protein kinase-like (PK-like)"/>
    <property type="match status" value="1"/>
</dbReference>
<comment type="pathway">
    <text evidence="1">Glycan biosynthesis; glycogen biosynthesis.</text>
</comment>
<keyword evidence="6" id="KW-0321">Glycogen metabolism</keyword>
<dbReference type="InterPro" id="IPR011009">
    <property type="entry name" value="Kinase-like_dom_sf"/>
</dbReference>
<dbReference type="EMBL" id="LJGT01000041">
    <property type="protein sequence ID" value="OEU85757.1"/>
    <property type="molecule type" value="Genomic_DNA"/>
</dbReference>
<dbReference type="Gene3D" id="3.90.1200.10">
    <property type="match status" value="1"/>
</dbReference>
<evidence type="ECO:0000313" key="18">
    <source>
        <dbReference type="Proteomes" id="UP000176087"/>
    </source>
</evidence>
<dbReference type="InterPro" id="IPR002575">
    <property type="entry name" value="Aminoglycoside_PTrfase"/>
</dbReference>
<evidence type="ECO:0000256" key="2">
    <source>
        <dbReference type="ARBA" id="ARBA00006219"/>
    </source>
</evidence>
<evidence type="ECO:0000256" key="3">
    <source>
        <dbReference type="ARBA" id="ARBA00011245"/>
    </source>
</evidence>
<dbReference type="InterPro" id="IPR040999">
    <property type="entry name" value="Mak_N_cap"/>
</dbReference>
<keyword evidence="8" id="KW-0547">Nucleotide-binding</keyword>
<evidence type="ECO:0000256" key="9">
    <source>
        <dbReference type="ARBA" id="ARBA00022777"/>
    </source>
</evidence>
<keyword evidence="18" id="KW-1185">Reference proteome</keyword>
<dbReference type="RefSeq" id="WP_079123404.1">
    <property type="nucleotide sequence ID" value="NZ_LJGS01000039.1"/>
</dbReference>
<evidence type="ECO:0000259" key="15">
    <source>
        <dbReference type="Pfam" id="PF01636"/>
    </source>
</evidence>
<accession>A0A1E7JH31</accession>
<dbReference type="GO" id="GO:0016301">
    <property type="term" value="F:kinase activity"/>
    <property type="evidence" value="ECO:0007669"/>
    <property type="project" value="UniProtKB-KW"/>
</dbReference>
<feature type="domain" description="Aminoglycoside phosphotransferase" evidence="15">
    <location>
        <begin position="177"/>
        <end position="378"/>
    </location>
</feature>